<dbReference type="GO" id="GO:0016740">
    <property type="term" value="F:transferase activity"/>
    <property type="evidence" value="ECO:0007669"/>
    <property type="project" value="UniProtKB-KW"/>
</dbReference>
<protein>
    <submittedName>
        <fullName evidence="1">GT4 family glycosyltransferase</fullName>
    </submittedName>
</protein>
<proteinExistence type="predicted"/>
<reference evidence="1 2" key="1">
    <citation type="submission" date="2015-09" db="EMBL/GenBank/DDBJ databases">
        <title>Identification and resolution of microdiversity through metagenomic sequencing of parallel consortia.</title>
        <authorList>
            <person name="Nelson W.C."/>
            <person name="Romine M.F."/>
            <person name="Lindemann S.R."/>
        </authorList>
    </citation>
    <scope>NUCLEOTIDE SEQUENCE [LARGE SCALE GENOMIC DNA]</scope>
    <source>
        <strain evidence="1">HL-49</strain>
    </source>
</reference>
<dbReference type="EMBL" id="LJXT01000053">
    <property type="protein sequence ID" value="KPQ15303.1"/>
    <property type="molecule type" value="Genomic_DNA"/>
</dbReference>
<comment type="caution">
    <text evidence="1">The sequence shown here is derived from an EMBL/GenBank/DDBJ whole genome shotgun (WGS) entry which is preliminary data.</text>
</comment>
<evidence type="ECO:0000313" key="2">
    <source>
        <dbReference type="Proteomes" id="UP000050421"/>
    </source>
</evidence>
<dbReference type="SUPFAM" id="SSF53756">
    <property type="entry name" value="UDP-Glycosyltransferase/glycogen phosphorylase"/>
    <property type="match status" value="1"/>
</dbReference>
<dbReference type="PATRIC" id="fig|1305737.6.peg.2522"/>
<keyword evidence="1" id="KW-0808">Transferase</keyword>
<name>A0A0P7YJR1_9BACT</name>
<dbReference type="Proteomes" id="UP000050421">
    <property type="component" value="Unassembled WGS sequence"/>
</dbReference>
<dbReference type="eggNOG" id="COG0438">
    <property type="taxonomic scope" value="Bacteria"/>
</dbReference>
<gene>
    <name evidence="1" type="ORF">HLUCCX10_09435</name>
</gene>
<dbReference type="Gene3D" id="3.40.50.2000">
    <property type="entry name" value="Glycogen Phosphorylase B"/>
    <property type="match status" value="1"/>
</dbReference>
<organism evidence="1 2">
    <name type="scientific">Algoriphagus marincola HL-49</name>
    <dbReference type="NCBI Taxonomy" id="1305737"/>
    <lineage>
        <taxon>Bacteria</taxon>
        <taxon>Pseudomonadati</taxon>
        <taxon>Bacteroidota</taxon>
        <taxon>Cytophagia</taxon>
        <taxon>Cytophagales</taxon>
        <taxon>Cyclobacteriaceae</taxon>
        <taxon>Algoriphagus</taxon>
    </lineage>
</organism>
<evidence type="ECO:0000313" key="1">
    <source>
        <dbReference type="EMBL" id="KPQ15303.1"/>
    </source>
</evidence>
<dbReference type="AlphaFoldDB" id="A0A0P7YJR1"/>
<dbReference type="OrthoDB" id="925984at2"/>
<sequence length="376" mass="43678">MSKGFSQKIPVLIASSLKPAKDARAFWRLGQTLRETNKYDLNFIGFSSKAVLNPQNDRFFISITNTKSRLERIVSIFRFFKYCLIVKPKILICCTWEYLIPAKILKPYLGFRIIYDVQENYLANLNLIPNRSTWKVKLAKWLIEKSEDNNRIDYFLLAEKCYQDEMPSKKPFVILENMYSGPKYHPKPTIVFKEKEAFEFLLTGTITPAYGTEKGIQFFLQILERFPQSKLRVFGHVTLEYFQKILLDQYKNHPQISLELSSDPIPYTEVLDAIYGTDFLLLPYQNHKALARKIPSKLFEAGALNTAVIIQENPTWTDFVSSHKMGLSVDFQNTQEAVKEFISGLDQDFFLEKIPEVFHWKTEGEKLLSVLDSLSS</sequence>
<accession>A0A0P7YJR1</accession>
<dbReference type="STRING" id="1305737.GCA_000526355_01110"/>